<organism evidence="1 2">
    <name type="scientific">Paenochrobactrum glaciei</name>
    <dbReference type="NCBI Taxonomy" id="486407"/>
    <lineage>
        <taxon>Bacteria</taxon>
        <taxon>Pseudomonadati</taxon>
        <taxon>Pseudomonadota</taxon>
        <taxon>Alphaproteobacteria</taxon>
        <taxon>Hyphomicrobiales</taxon>
        <taxon>Brucellaceae</taxon>
        <taxon>Paenochrobactrum</taxon>
    </lineage>
</organism>
<comment type="caution">
    <text evidence="1">The sequence shown here is derived from an EMBL/GenBank/DDBJ whole genome shotgun (WGS) entry which is preliminary data.</text>
</comment>
<name>A0ABN1FUG8_9HYPH</name>
<evidence type="ECO:0000313" key="1">
    <source>
        <dbReference type="EMBL" id="GAA0598049.1"/>
    </source>
</evidence>
<evidence type="ECO:0000313" key="2">
    <source>
        <dbReference type="Proteomes" id="UP001424441"/>
    </source>
</evidence>
<dbReference type="EMBL" id="BAAADE010000001">
    <property type="protein sequence ID" value="GAA0598049.1"/>
    <property type="molecule type" value="Genomic_DNA"/>
</dbReference>
<sequence length="88" mass="10022">MDFSVLSSSHIRPIAVLLPLLAFMQGCSVNTYAEKITLDKTIMPTECAGWEKIELKQRTSLFLMREDPRLIVEIDSHNLKGKNLGCWQ</sequence>
<keyword evidence="2" id="KW-1185">Reference proteome</keyword>
<gene>
    <name evidence="1" type="ORF">GCM10008943_11560</name>
</gene>
<reference evidence="1 2" key="1">
    <citation type="journal article" date="2019" name="Int. J. Syst. Evol. Microbiol.">
        <title>The Global Catalogue of Microorganisms (GCM) 10K type strain sequencing project: providing services to taxonomists for standard genome sequencing and annotation.</title>
        <authorList>
            <consortium name="The Broad Institute Genomics Platform"/>
            <consortium name="The Broad Institute Genome Sequencing Center for Infectious Disease"/>
            <person name="Wu L."/>
            <person name="Ma J."/>
        </authorList>
    </citation>
    <scope>NUCLEOTIDE SEQUENCE [LARGE SCALE GENOMIC DNA]</scope>
    <source>
        <strain evidence="1 2">JCM 15115</strain>
    </source>
</reference>
<dbReference type="Proteomes" id="UP001424441">
    <property type="component" value="Unassembled WGS sequence"/>
</dbReference>
<proteinExistence type="predicted"/>
<accession>A0ABN1FUG8</accession>
<protein>
    <recommendedName>
        <fullName evidence="3">Lipoprotein</fullName>
    </recommendedName>
</protein>
<evidence type="ECO:0008006" key="3">
    <source>
        <dbReference type="Google" id="ProtNLM"/>
    </source>
</evidence>